<dbReference type="InterPro" id="IPR036188">
    <property type="entry name" value="FAD/NAD-bd_sf"/>
</dbReference>
<organism evidence="3 4">
    <name type="scientific">Pyronema omphalodes (strain CBS 100304)</name>
    <name type="common">Pyronema confluens</name>
    <dbReference type="NCBI Taxonomy" id="1076935"/>
    <lineage>
        <taxon>Eukaryota</taxon>
        <taxon>Fungi</taxon>
        <taxon>Dikarya</taxon>
        <taxon>Ascomycota</taxon>
        <taxon>Pezizomycotina</taxon>
        <taxon>Pezizomycetes</taxon>
        <taxon>Pezizales</taxon>
        <taxon>Pyronemataceae</taxon>
        <taxon>Pyronema</taxon>
    </lineage>
</organism>
<reference evidence="3 4" key="1">
    <citation type="journal article" date="2013" name="PLoS Genet.">
        <title>The genome and development-dependent transcriptomes of Pyronema confluens: a window into fungal evolution.</title>
        <authorList>
            <person name="Traeger S."/>
            <person name="Altegoer F."/>
            <person name="Freitag M."/>
            <person name="Gabaldon T."/>
            <person name="Kempken F."/>
            <person name="Kumar A."/>
            <person name="Marcet-Houben M."/>
            <person name="Poggeler S."/>
            <person name="Stajich J.E."/>
            <person name="Nowrousian M."/>
        </authorList>
    </citation>
    <scope>NUCLEOTIDE SEQUENCE [LARGE SCALE GENOMIC DNA]</scope>
    <source>
        <strain evidence="4">CBS 100304</strain>
        <tissue evidence="3">Vegetative mycelium</tissue>
    </source>
</reference>
<gene>
    <name evidence="3" type="ORF">PCON_14176</name>
</gene>
<dbReference type="Gene3D" id="3.30.70.1990">
    <property type="match status" value="1"/>
</dbReference>
<dbReference type="EMBL" id="HF936029">
    <property type="protein sequence ID" value="CCX33136.1"/>
    <property type="molecule type" value="Genomic_DNA"/>
</dbReference>
<keyword evidence="1" id="KW-0732">Signal</keyword>
<feature type="signal peptide" evidence="1">
    <location>
        <begin position="1"/>
        <end position="23"/>
    </location>
</feature>
<evidence type="ECO:0000256" key="1">
    <source>
        <dbReference type="SAM" id="SignalP"/>
    </source>
</evidence>
<evidence type="ECO:0000259" key="2">
    <source>
        <dbReference type="Pfam" id="PF01593"/>
    </source>
</evidence>
<proteinExistence type="predicted"/>
<dbReference type="Proteomes" id="UP000018144">
    <property type="component" value="Unassembled WGS sequence"/>
</dbReference>
<sequence>MHLSSHACLNYLTFFLTIALTISTSISIDICSPNSTITRDVLIIGGGSSGVYASFQLRDAGKSILILEATSRLGGHTETYRDPITNLTADLGVMLLHDLPHVKSYFSRFNVSLVPRTAFSPHARIIYADFRTGEVVKDFKPPNPKEAFERYEAVLQKYPYLLKGYYLPDPVPDELLMPFGEFVEKYQLQDAIFTITRSNHGMGNMINQPALYVMKLFSQLILKGLRTGFLSTKNNNIGELYEKATEDLKGDVLFDSRVVKMDRVEQNGYAEVLVHTPEGTRLVRAKKILFTAPPTRENFRGWDLDKTESKLLYQFRAKGYYTTLIRNTGIPDDTGIFNVGSDTFANFPVMPAIYRVTTSGIPGLMDVKFGSETPMDEADVKRQILKSLQRLKKTGLKTSLGEGGVLEGFKSHAPFEMTVGIESIADGFYRKLYGLQGRRNTYYTGAAWHVHDSGRLWSFTEGVVQRMLKQ</sequence>
<feature type="domain" description="Amine oxidase" evidence="2">
    <location>
        <begin position="49"/>
        <end position="294"/>
    </location>
</feature>
<dbReference type="OMA" id="AFHAHNS"/>
<dbReference type="GO" id="GO:0016491">
    <property type="term" value="F:oxidoreductase activity"/>
    <property type="evidence" value="ECO:0007669"/>
    <property type="project" value="InterPro"/>
</dbReference>
<evidence type="ECO:0000313" key="3">
    <source>
        <dbReference type="EMBL" id="CCX33136.1"/>
    </source>
</evidence>
<dbReference type="AlphaFoldDB" id="U4LW41"/>
<name>U4LW41_PYROM</name>
<dbReference type="Gene3D" id="1.10.405.20">
    <property type="match status" value="1"/>
</dbReference>
<evidence type="ECO:0000313" key="4">
    <source>
        <dbReference type="Proteomes" id="UP000018144"/>
    </source>
</evidence>
<dbReference type="Pfam" id="PF01593">
    <property type="entry name" value="Amino_oxidase"/>
    <property type="match status" value="1"/>
</dbReference>
<feature type="chain" id="PRO_5004652687" evidence="1">
    <location>
        <begin position="24"/>
        <end position="470"/>
    </location>
</feature>
<dbReference type="InterPro" id="IPR002937">
    <property type="entry name" value="Amino_oxidase"/>
</dbReference>
<dbReference type="SUPFAM" id="SSF51905">
    <property type="entry name" value="FAD/NAD(P)-binding domain"/>
    <property type="match status" value="1"/>
</dbReference>
<dbReference type="Gene3D" id="3.50.50.60">
    <property type="entry name" value="FAD/NAD(P)-binding domain"/>
    <property type="match status" value="1"/>
</dbReference>
<dbReference type="OrthoDB" id="68575at2759"/>
<dbReference type="eggNOG" id="ENOG502R1TU">
    <property type="taxonomic scope" value="Eukaryota"/>
</dbReference>
<keyword evidence="4" id="KW-1185">Reference proteome</keyword>
<accession>U4LW41</accession>
<protein>
    <submittedName>
        <fullName evidence="3">Similar to L-amino-acid oxidase acc. no. Q6TGQ8</fullName>
    </submittedName>
</protein>